<evidence type="ECO:0000256" key="8">
    <source>
        <dbReference type="RuleBase" id="RU363032"/>
    </source>
</evidence>
<dbReference type="Pfam" id="PF00528">
    <property type="entry name" value="BPD_transp_1"/>
    <property type="match status" value="2"/>
</dbReference>
<keyword evidence="4" id="KW-0997">Cell inner membrane</keyword>
<keyword evidence="6 8" id="KW-1133">Transmembrane helix</keyword>
<proteinExistence type="inferred from homology"/>
<evidence type="ECO:0000256" key="1">
    <source>
        <dbReference type="ARBA" id="ARBA00004429"/>
    </source>
</evidence>
<dbReference type="OrthoDB" id="57323at2"/>
<evidence type="ECO:0000256" key="7">
    <source>
        <dbReference type="ARBA" id="ARBA00023136"/>
    </source>
</evidence>
<keyword evidence="3" id="KW-1003">Cell membrane</keyword>
<evidence type="ECO:0000256" key="3">
    <source>
        <dbReference type="ARBA" id="ARBA00022475"/>
    </source>
</evidence>
<keyword evidence="7 8" id="KW-0472">Membrane</keyword>
<feature type="domain" description="ABC transmembrane type-1" evidence="9">
    <location>
        <begin position="75"/>
        <end position="281"/>
    </location>
</feature>
<evidence type="ECO:0000256" key="4">
    <source>
        <dbReference type="ARBA" id="ARBA00022519"/>
    </source>
</evidence>
<dbReference type="PROSITE" id="PS50928">
    <property type="entry name" value="ABC_TM1"/>
    <property type="match status" value="2"/>
</dbReference>
<organism evidence="10 11">
    <name type="scientific">Jeotgalibaca ciconiae</name>
    <dbReference type="NCBI Taxonomy" id="2496265"/>
    <lineage>
        <taxon>Bacteria</taxon>
        <taxon>Bacillati</taxon>
        <taxon>Bacillota</taxon>
        <taxon>Bacilli</taxon>
        <taxon>Lactobacillales</taxon>
        <taxon>Carnobacteriaceae</taxon>
        <taxon>Jeotgalibaca</taxon>
    </lineage>
</organism>
<evidence type="ECO:0000256" key="5">
    <source>
        <dbReference type="ARBA" id="ARBA00022692"/>
    </source>
</evidence>
<feature type="transmembrane region" description="Helical" evidence="8">
    <location>
        <begin position="368"/>
        <end position="392"/>
    </location>
</feature>
<keyword evidence="11" id="KW-1185">Reference proteome</keyword>
<evidence type="ECO:0000313" key="11">
    <source>
        <dbReference type="Proteomes" id="UP000273326"/>
    </source>
</evidence>
<dbReference type="InterPro" id="IPR000515">
    <property type="entry name" value="MetI-like"/>
</dbReference>
<dbReference type="CDD" id="cd06261">
    <property type="entry name" value="TM_PBP2"/>
    <property type="match status" value="2"/>
</dbReference>
<gene>
    <name evidence="10" type="ORF">EJN90_04495</name>
</gene>
<feature type="transmembrane region" description="Helical" evidence="8">
    <location>
        <begin position="113"/>
        <end position="135"/>
    </location>
</feature>
<dbReference type="PANTHER" id="PTHR43357">
    <property type="entry name" value="INNER MEMBRANE ABC TRANSPORTER PERMEASE PROTEIN YDCV"/>
    <property type="match status" value="1"/>
</dbReference>
<evidence type="ECO:0000256" key="2">
    <source>
        <dbReference type="ARBA" id="ARBA00022448"/>
    </source>
</evidence>
<evidence type="ECO:0000259" key="9">
    <source>
        <dbReference type="PROSITE" id="PS50928"/>
    </source>
</evidence>
<dbReference type="InterPro" id="IPR035906">
    <property type="entry name" value="MetI-like_sf"/>
</dbReference>
<name>A0A3Q9BKI3_9LACT</name>
<dbReference type="Gene3D" id="1.10.3720.10">
    <property type="entry name" value="MetI-like"/>
    <property type="match status" value="2"/>
</dbReference>
<dbReference type="SUPFAM" id="SSF161098">
    <property type="entry name" value="MetI-like"/>
    <property type="match status" value="2"/>
</dbReference>
<dbReference type="KEGG" id="jeh:EJN90_04495"/>
<dbReference type="EMBL" id="CP034465">
    <property type="protein sequence ID" value="AZP03988.1"/>
    <property type="molecule type" value="Genomic_DNA"/>
</dbReference>
<feature type="transmembrane region" description="Helical" evidence="8">
    <location>
        <begin position="264"/>
        <end position="285"/>
    </location>
</feature>
<dbReference type="PANTHER" id="PTHR43357:SF4">
    <property type="entry name" value="INNER MEMBRANE ABC TRANSPORTER PERMEASE PROTEIN YDCV"/>
    <property type="match status" value="1"/>
</dbReference>
<evidence type="ECO:0000313" key="10">
    <source>
        <dbReference type="EMBL" id="AZP03988.1"/>
    </source>
</evidence>
<feature type="transmembrane region" description="Helical" evidence="8">
    <location>
        <begin position="79"/>
        <end position="101"/>
    </location>
</feature>
<feature type="transmembrane region" description="Helical" evidence="8">
    <location>
        <begin position="29"/>
        <end position="47"/>
    </location>
</feature>
<evidence type="ECO:0000256" key="6">
    <source>
        <dbReference type="ARBA" id="ARBA00022989"/>
    </source>
</evidence>
<reference evidence="11" key="1">
    <citation type="submission" date="2018-12" db="EMBL/GenBank/DDBJ databases">
        <title>Complete genome sequencing of Jeotgalibaca sp. H21T32.</title>
        <authorList>
            <person name="Bae J.-W."/>
            <person name="Lee S.-Y."/>
        </authorList>
    </citation>
    <scope>NUCLEOTIDE SEQUENCE [LARGE SCALE GENOMIC DNA]</scope>
    <source>
        <strain evidence="11">H21T32</strain>
    </source>
</reference>
<feature type="transmembrane region" description="Helical" evidence="8">
    <location>
        <begin position="404"/>
        <end position="427"/>
    </location>
</feature>
<dbReference type="AlphaFoldDB" id="A0A3Q9BKI3"/>
<feature type="transmembrane region" description="Helical" evidence="8">
    <location>
        <begin position="205"/>
        <end position="226"/>
    </location>
</feature>
<accession>A0A3Q9BKI3</accession>
<feature type="transmembrane region" description="Helical" evidence="8">
    <location>
        <begin position="433"/>
        <end position="453"/>
    </location>
</feature>
<keyword evidence="5 8" id="KW-0812">Transmembrane</keyword>
<dbReference type="Proteomes" id="UP000273326">
    <property type="component" value="Chromosome"/>
</dbReference>
<feature type="domain" description="ABC transmembrane type-1" evidence="9">
    <location>
        <begin position="368"/>
        <end position="557"/>
    </location>
</feature>
<keyword evidence="2 8" id="KW-0813">Transport</keyword>
<comment type="similarity">
    <text evidence="8">Belongs to the binding-protein-dependent transport system permease family.</text>
</comment>
<feature type="transmembrane region" description="Helical" evidence="8">
    <location>
        <begin position="538"/>
        <end position="560"/>
    </location>
</feature>
<protein>
    <submittedName>
        <fullName evidence="10">Iron ABC transporter permease</fullName>
    </submittedName>
</protein>
<dbReference type="GO" id="GO:0005886">
    <property type="term" value="C:plasma membrane"/>
    <property type="evidence" value="ECO:0007669"/>
    <property type="project" value="UniProtKB-SubCell"/>
</dbReference>
<dbReference type="GO" id="GO:0055085">
    <property type="term" value="P:transmembrane transport"/>
    <property type="evidence" value="ECO:0007669"/>
    <property type="project" value="InterPro"/>
</dbReference>
<feature type="transmembrane region" description="Helical" evidence="8">
    <location>
        <begin position="155"/>
        <end position="176"/>
    </location>
</feature>
<feature type="transmembrane region" description="Helical" evidence="8">
    <location>
        <begin position="317"/>
        <end position="340"/>
    </location>
</feature>
<feature type="transmembrane region" description="Helical" evidence="8">
    <location>
        <begin position="494"/>
        <end position="518"/>
    </location>
</feature>
<comment type="subcellular location">
    <subcellularLocation>
        <location evidence="1">Cell inner membrane</location>
        <topology evidence="1">Multi-pass membrane protein</topology>
    </subcellularLocation>
    <subcellularLocation>
        <location evidence="8">Cell membrane</location>
        <topology evidence="8">Multi-pass membrane protein</topology>
    </subcellularLocation>
</comment>
<sequence length="569" mass="63496">MGWDEYPSSFFLIFKGDFMSKFKLFIHRLLFLVIGLSVFLFPLFALFKMSFEVDGGYGLRNFSAIFESDRTLQAIKNTIIIALGSTLIAIVLGVLFALIIAYTNIRQKKLIELLVILPYVIPGYVVTLSWTALFAGNSLINQFLRGHGLPVINMYSIGSIILIMGISNAALVYLNLVDILRKVPREQEQASQIAGYQMKETLKNINFKSVLPAIISGIILAFLSSIDNFAIPATLGSSAGITVLSTYIYEKAIGFGPTSFNEAAVLSIFLAILAFSGIALQWWVLRKSVILDSTRPDFEARITLSSGKRLVTQWTSIFLLVLVNIVPLMVMFFSSLQIGYSRSLFDTSNMGFEHYRFILQTPHMYQGFLTSLGLTIATIFISIFVSVWAMYYKQRHDKKATFPLEIGASLTYSTPGIVLALSMIFYWSNVPHVYGTLGILLIAYVTRYLLLLLRGSNTALLGVNIELEEAAVISGSTSFEKWRRIIIPIIKSQLFSSSFLLFTSAFTELTLSSLLVAANSKTIGLTIFNLQTGGENNLAQAYSVMLTLFIIMIVLIRNYFEKKEMKNNG</sequence>